<name>U9UAS7_RHIID</name>
<sequence length="423" mass="48961">MPFSERNQLRNHFVLGFVPFGGCFDDFIKPFIEEMKQLEEGKIMDIQGNKSLVIASIGDITADLPQGNDMAGVKRHGATRGCRTCNATKDSWTANNLDLLLISRYKHLADKQFEEISAAPMITRCKEIATEHGLQLQPPILDYLRWERHLQSPQDVYHATAGKVLRLLKMTIESFTLEGKSAFLANWKTFEYPRTWHKLPNPISHIDSFMMSDCLQLAMIFPFILNRFLKHHHFKQSELTKLQHRMGISRNDSATNLWIRCWSVVARTMVTVFKGSFTEDDYVELRECLDNERKLLSQMFEEFECLLNLHINFHLILHAKNYATLLNTSVGMKEMIHRIFKNIVPRTNLKDVSLDLLRRYNTLFALRYLMDGGTDFQSSKSSSGFMSISQHLKRLMSDWFIAKDKKVNVMNDGNEDVNEGINN</sequence>
<protein>
    <submittedName>
        <fullName evidence="1">Uncharacterized protein</fullName>
    </submittedName>
</protein>
<organism evidence="1">
    <name type="scientific">Rhizophagus irregularis (strain DAOM 181602 / DAOM 197198 / MUCL 43194)</name>
    <name type="common">Arbuscular mycorrhizal fungus</name>
    <name type="synonym">Glomus intraradices</name>
    <dbReference type="NCBI Taxonomy" id="747089"/>
    <lineage>
        <taxon>Eukaryota</taxon>
        <taxon>Fungi</taxon>
        <taxon>Fungi incertae sedis</taxon>
        <taxon>Mucoromycota</taxon>
        <taxon>Glomeromycotina</taxon>
        <taxon>Glomeromycetes</taxon>
        <taxon>Glomerales</taxon>
        <taxon>Glomeraceae</taxon>
        <taxon>Rhizophagus</taxon>
    </lineage>
</organism>
<dbReference type="HOGENOM" id="CLU_014310_2_1_1"/>
<dbReference type="EMBL" id="KI280131">
    <property type="protein sequence ID" value="ESA17489.1"/>
    <property type="molecule type" value="Genomic_DNA"/>
</dbReference>
<dbReference type="eggNOG" id="ENOG502RVSP">
    <property type="taxonomic scope" value="Eukaryota"/>
</dbReference>
<dbReference type="AlphaFoldDB" id="U9UAS7"/>
<reference evidence="1" key="1">
    <citation type="submission" date="2013-07" db="EMBL/GenBank/DDBJ databases">
        <title>The genome of an arbuscular mycorrhizal fungus provides insights into the evolution of the oldest plant symbiosis.</title>
        <authorList>
            <consortium name="DOE Joint Genome Institute"/>
            <person name="Tisserant E."/>
            <person name="Malbreil M."/>
            <person name="Kuo A."/>
            <person name="Kohler A."/>
            <person name="Symeonidi A."/>
            <person name="Balestrini R."/>
            <person name="Charron P."/>
            <person name="Duensing N."/>
            <person name="Frei-dit-Frey N."/>
            <person name="Gianinazzi-Pearson V."/>
            <person name="Gilbert B."/>
            <person name="Handa Y."/>
            <person name="Hijri M."/>
            <person name="Kaul R."/>
            <person name="Kawaguchi M."/>
            <person name="Krajinski F."/>
            <person name="Lammers P."/>
            <person name="Lapierre D."/>
            <person name="Masclaux F.G."/>
            <person name="Murat C."/>
            <person name="Morin E."/>
            <person name="Ndikumana S."/>
            <person name="Pagni M."/>
            <person name="Petitpierre D."/>
            <person name="Requena N."/>
            <person name="Rosikiewicz P."/>
            <person name="Riley R."/>
            <person name="Saito K."/>
            <person name="San Clemente H."/>
            <person name="Shapiro H."/>
            <person name="van Tuinen D."/>
            <person name="Becard G."/>
            <person name="Bonfante P."/>
            <person name="Paszkowski U."/>
            <person name="Shachar-Hill Y."/>
            <person name="Young J.P."/>
            <person name="Sanders I.R."/>
            <person name="Henrissat B."/>
            <person name="Rensing S.A."/>
            <person name="Grigoriev I.V."/>
            <person name="Corradi N."/>
            <person name="Roux C."/>
            <person name="Martin F."/>
        </authorList>
    </citation>
    <scope>NUCLEOTIDE SEQUENCE</scope>
    <source>
        <strain evidence="1">DAOM 197198</strain>
    </source>
</reference>
<dbReference type="VEuPathDB" id="FungiDB:RhiirFUN_023318"/>
<gene>
    <name evidence="1" type="ORF">GLOINDRAFT_21740</name>
</gene>
<proteinExistence type="predicted"/>
<accession>U9UAS7</accession>
<evidence type="ECO:0000313" key="1">
    <source>
        <dbReference type="EMBL" id="ESA17489.1"/>
    </source>
</evidence>